<evidence type="ECO:0000313" key="5">
    <source>
        <dbReference type="EMBL" id="KMZ67738.1"/>
    </source>
</evidence>
<reference evidence="6" key="1">
    <citation type="journal article" date="2016" name="Nature">
        <title>The genome of the seagrass Zostera marina reveals angiosperm adaptation to the sea.</title>
        <authorList>
            <person name="Olsen J.L."/>
            <person name="Rouze P."/>
            <person name="Verhelst B."/>
            <person name="Lin Y.-C."/>
            <person name="Bayer T."/>
            <person name="Collen J."/>
            <person name="Dattolo E."/>
            <person name="De Paoli E."/>
            <person name="Dittami S."/>
            <person name="Maumus F."/>
            <person name="Michel G."/>
            <person name="Kersting A."/>
            <person name="Lauritano C."/>
            <person name="Lohaus R."/>
            <person name="Toepel M."/>
            <person name="Tonon T."/>
            <person name="Vanneste K."/>
            <person name="Amirebrahimi M."/>
            <person name="Brakel J."/>
            <person name="Bostroem C."/>
            <person name="Chovatia M."/>
            <person name="Grimwood J."/>
            <person name="Jenkins J.W."/>
            <person name="Jueterbock A."/>
            <person name="Mraz A."/>
            <person name="Stam W.T."/>
            <person name="Tice H."/>
            <person name="Bornberg-Bauer E."/>
            <person name="Green P.J."/>
            <person name="Pearson G.A."/>
            <person name="Procaccini G."/>
            <person name="Duarte C.M."/>
            <person name="Schmutz J."/>
            <person name="Reusch T.B.H."/>
            <person name="Van de Peer Y."/>
        </authorList>
    </citation>
    <scope>NUCLEOTIDE SEQUENCE [LARGE SCALE GENOMIC DNA]</scope>
    <source>
        <strain evidence="6">cv. Finnish</strain>
    </source>
</reference>
<dbReference type="InterPro" id="IPR019163">
    <property type="entry name" value="THO_Thoc5"/>
</dbReference>
<dbReference type="STRING" id="29655.A0A0K9PF87"/>
<evidence type="ECO:0000256" key="4">
    <source>
        <dbReference type="SAM" id="MobiDB-lite"/>
    </source>
</evidence>
<evidence type="ECO:0000256" key="1">
    <source>
        <dbReference type="ARBA" id="ARBA00004123"/>
    </source>
</evidence>
<gene>
    <name evidence="5" type="ORF">ZOSMA_25G01280</name>
</gene>
<comment type="caution">
    <text evidence="5">The sequence shown here is derived from an EMBL/GenBank/DDBJ whole genome shotgun (WGS) entry which is preliminary data.</text>
</comment>
<dbReference type="Pfam" id="PF09766">
    <property type="entry name" value="FmiP_Thoc5"/>
    <property type="match status" value="1"/>
</dbReference>
<comment type="subcellular location">
    <subcellularLocation>
        <location evidence="1">Nucleus</location>
    </subcellularLocation>
</comment>
<accession>A0A0K9PF87</accession>
<dbReference type="GO" id="GO:0006406">
    <property type="term" value="P:mRNA export from nucleus"/>
    <property type="evidence" value="ECO:0000318"/>
    <property type="project" value="GO_Central"/>
</dbReference>
<dbReference type="GO" id="GO:0003729">
    <property type="term" value="F:mRNA binding"/>
    <property type="evidence" value="ECO:0000318"/>
    <property type="project" value="GO_Central"/>
</dbReference>
<evidence type="ECO:0000256" key="3">
    <source>
        <dbReference type="ARBA" id="ARBA00023242"/>
    </source>
</evidence>
<evidence type="ECO:0000313" key="6">
    <source>
        <dbReference type="Proteomes" id="UP000036987"/>
    </source>
</evidence>
<sequence>MEIGEAIEIGEAMDTAASSKNPTTFKVLENTRKEVEEIVSKMMQIKKESKSKSQLRELITQASLNFLTLRQTNRTILLNEDRVKAETESAKAPVDFTTLQLHNLMYEKNHYLKAIKACKDFRSKYPDIDLVPEDEFFANAPEDIKKNSLSSDEAHDFMLKRLNYELLQRKELCKLHDKLENDKKCLLDNIATRKKFLSSLPSHLKLLKKASLPVQQYLEVPHSKKTKQHRAAKLLPPPLYILYSQLLAQKEAFGERIEIEIIGSMKEAQAFALQISNRDNGVSANVDINTLDDDNIPDDEDDGQRRRKRPKKIAGKDDVDQSEIYKPHPLIVVLDIFDDDLNCDAVPLKLLKLNFEYLVKLNVVCVGIVESGVNILSNLFPDDTGTKLPHQTAKVFAGDGKVFDENRSSRPFKWAQHLAGMDFLPDMPPLLKSESPRDAHVLSGLALYHRQKRVVTLLQRIRSRKKAQMALQVQLDSLQNLRWPSLSYENVPWASHTPVCILQHCSSASYNSSPSLNTDKSIASITDGKLRMSREESEGAREDGELPSSLYTPAFTDDLNRTPSKLSIDIERSTSLALISKTVTPSSKGKSQSSRKKYDDDLDILMLDNESDIESPYLDDTEKEDVDTAFYKDVESWIDFDVQEYHLVLSRVEKDMTLKLQARIKISTEFPVRPPLFSLSFSNDTSKAISMDVRWYNELRAMESEVNLHILKHLLSSEHETSILAHQVRCLAMLFDFQFNELQTRSETMMKSSSVIDVGLCKPVTGNITTRSLRGRDRRKIASWKNMDCTKDYPN</sequence>
<dbReference type="GO" id="GO:0000445">
    <property type="term" value="C:THO complex part of transcription export complex"/>
    <property type="evidence" value="ECO:0000318"/>
    <property type="project" value="GO_Central"/>
</dbReference>
<evidence type="ECO:0000256" key="2">
    <source>
        <dbReference type="ARBA" id="ARBA00008044"/>
    </source>
</evidence>
<dbReference type="OMA" id="KDMECTP"/>
<feature type="compositionally biased region" description="Acidic residues" evidence="4">
    <location>
        <begin position="290"/>
        <end position="302"/>
    </location>
</feature>
<dbReference type="PANTHER" id="PTHR13375:SF3">
    <property type="entry name" value="THO COMPLEX SUBUNIT 5 HOMOLOG"/>
    <property type="match status" value="1"/>
</dbReference>
<keyword evidence="6" id="KW-1185">Reference proteome</keyword>
<comment type="similarity">
    <text evidence="2">Belongs to the THOC5 family.</text>
</comment>
<feature type="region of interest" description="Disordered" evidence="4">
    <location>
        <begin position="286"/>
        <end position="318"/>
    </location>
</feature>
<proteinExistence type="inferred from homology"/>
<feature type="region of interest" description="Disordered" evidence="4">
    <location>
        <begin position="527"/>
        <end position="557"/>
    </location>
</feature>
<keyword evidence="3" id="KW-0539">Nucleus</keyword>
<name>A0A0K9PF87_ZOSMR</name>
<protein>
    <submittedName>
        <fullName evidence="5">THO complex subunit-like protein</fullName>
    </submittedName>
</protein>
<dbReference type="OrthoDB" id="20582at2759"/>
<dbReference type="EMBL" id="LFYR01000889">
    <property type="protein sequence ID" value="KMZ67738.1"/>
    <property type="molecule type" value="Genomic_DNA"/>
</dbReference>
<dbReference type="AlphaFoldDB" id="A0A0K9PF87"/>
<feature type="compositionally biased region" description="Basic and acidic residues" evidence="4">
    <location>
        <begin position="528"/>
        <end position="544"/>
    </location>
</feature>
<dbReference type="PANTHER" id="PTHR13375">
    <property type="entry name" value="FMS INTERACTING PROTEIN"/>
    <property type="match status" value="1"/>
</dbReference>
<organism evidence="5 6">
    <name type="scientific">Zostera marina</name>
    <name type="common">Eelgrass</name>
    <dbReference type="NCBI Taxonomy" id="29655"/>
    <lineage>
        <taxon>Eukaryota</taxon>
        <taxon>Viridiplantae</taxon>
        <taxon>Streptophyta</taxon>
        <taxon>Embryophyta</taxon>
        <taxon>Tracheophyta</taxon>
        <taxon>Spermatophyta</taxon>
        <taxon>Magnoliopsida</taxon>
        <taxon>Liliopsida</taxon>
        <taxon>Zosteraceae</taxon>
        <taxon>Zostera</taxon>
    </lineage>
</organism>
<dbReference type="Proteomes" id="UP000036987">
    <property type="component" value="Unassembled WGS sequence"/>
</dbReference>